<dbReference type="Proteomes" id="UP000076532">
    <property type="component" value="Unassembled WGS sequence"/>
</dbReference>
<sequence>MTLAAKCAMIVQGALHLGDNATDRDAKIAFNAPLVWVKALSLLKNLSTHISKPAELFFDEILEEYEEFLVFLQNLIAEIPTEYLDIKLSVKNIKRPYYARTVELAQQCHKLVQYFVKAKKSSDLLHSLEGALKAAIDALGATTSAMGILALLEYKDENPEGVADAMDKFAEAEKRVKACFETYTMTADASGLSAKMKAALEKDKAKVTKMRERFAKTKKQGKVPGEIKLKIQKPNATELMEYSIDKEATFTAVLWSTLPAADVASITEWRLELGEFPNVKQISLHTQVKDIIDEVGALRFVRGPHVPPVQVDGA</sequence>
<name>A0A166KUK8_9AGAM</name>
<proteinExistence type="predicted"/>
<dbReference type="AlphaFoldDB" id="A0A166KUK8"/>
<reference evidence="1 2" key="1">
    <citation type="journal article" date="2016" name="Mol. Biol. Evol.">
        <title>Comparative Genomics of Early-Diverging Mushroom-Forming Fungi Provides Insights into the Origins of Lignocellulose Decay Capabilities.</title>
        <authorList>
            <person name="Nagy L.G."/>
            <person name="Riley R."/>
            <person name="Tritt A."/>
            <person name="Adam C."/>
            <person name="Daum C."/>
            <person name="Floudas D."/>
            <person name="Sun H."/>
            <person name="Yadav J.S."/>
            <person name="Pangilinan J."/>
            <person name="Larsson K.H."/>
            <person name="Matsuura K."/>
            <person name="Barry K."/>
            <person name="Labutti K."/>
            <person name="Kuo R."/>
            <person name="Ohm R.A."/>
            <person name="Bhattacharya S.S."/>
            <person name="Shirouzu T."/>
            <person name="Yoshinaga Y."/>
            <person name="Martin F.M."/>
            <person name="Grigoriev I.V."/>
            <person name="Hibbett D.S."/>
        </authorList>
    </citation>
    <scope>NUCLEOTIDE SEQUENCE [LARGE SCALE GENOMIC DNA]</scope>
    <source>
        <strain evidence="1 2">CBS 109695</strain>
    </source>
</reference>
<gene>
    <name evidence="1" type="ORF">FIBSPDRAFT_489591</name>
</gene>
<evidence type="ECO:0000313" key="2">
    <source>
        <dbReference type="Proteomes" id="UP000076532"/>
    </source>
</evidence>
<dbReference type="OrthoDB" id="2953592at2759"/>
<accession>A0A166KUK8</accession>
<dbReference type="EMBL" id="KV417541">
    <property type="protein sequence ID" value="KZP22267.1"/>
    <property type="molecule type" value="Genomic_DNA"/>
</dbReference>
<keyword evidence="2" id="KW-1185">Reference proteome</keyword>
<evidence type="ECO:0000313" key="1">
    <source>
        <dbReference type="EMBL" id="KZP22267.1"/>
    </source>
</evidence>
<protein>
    <submittedName>
        <fullName evidence="1">Uncharacterized protein</fullName>
    </submittedName>
</protein>
<organism evidence="1 2">
    <name type="scientific">Athelia psychrophila</name>
    <dbReference type="NCBI Taxonomy" id="1759441"/>
    <lineage>
        <taxon>Eukaryota</taxon>
        <taxon>Fungi</taxon>
        <taxon>Dikarya</taxon>
        <taxon>Basidiomycota</taxon>
        <taxon>Agaricomycotina</taxon>
        <taxon>Agaricomycetes</taxon>
        <taxon>Agaricomycetidae</taxon>
        <taxon>Atheliales</taxon>
        <taxon>Atheliaceae</taxon>
        <taxon>Athelia</taxon>
    </lineage>
</organism>